<evidence type="ECO:0000256" key="2">
    <source>
        <dbReference type="SAM" id="Coils"/>
    </source>
</evidence>
<sequence length="262" mass="30261">MEIAVKQHYRKEEEPLLEELSEQLKRAQDEYRPILTRFLNPRERFILEQLKGRFSDVKVAYAGGYPEAERKRALLYPEYYQPVVSDFELALIEVDYPTKFAQLSHGQVLGSLVNIGLERQVLGDIITDGLRYQFVTQANLASYFCNQVQAIGKVKVRLKEVALETLVTALDEWQAETMTVTTIRLDAVISHAYHFSRQVAKEMIKQKKVQVNWMMVEKPDYVLAQADIISVRGFGRIRLDQLMGPTKKAKQRLAISILKKKK</sequence>
<dbReference type="RefSeq" id="WP_023858945.1">
    <property type="nucleotide sequence ID" value="NZ_AZFH01000001.1"/>
</dbReference>
<name>A0A0R1TYE5_9LACO</name>
<dbReference type="PATRIC" id="fig|1423740.3.peg.684"/>
<dbReference type="Gene3D" id="3.10.290.10">
    <property type="entry name" value="RNA-binding S4 domain"/>
    <property type="match status" value="1"/>
</dbReference>
<feature type="domain" description="RNA-binding S4" evidence="3">
    <location>
        <begin position="183"/>
        <end position="240"/>
    </location>
</feature>
<reference evidence="4 5" key="1">
    <citation type="journal article" date="2015" name="Genome Announc.">
        <title>Expanding the biotechnology potential of lactobacilli through comparative genomics of 213 strains and associated genera.</title>
        <authorList>
            <person name="Sun Z."/>
            <person name="Harris H.M."/>
            <person name="McCann A."/>
            <person name="Guo C."/>
            <person name="Argimon S."/>
            <person name="Zhang W."/>
            <person name="Yang X."/>
            <person name="Jeffery I.B."/>
            <person name="Cooney J.C."/>
            <person name="Kagawa T.F."/>
            <person name="Liu W."/>
            <person name="Song Y."/>
            <person name="Salvetti E."/>
            <person name="Wrobel A."/>
            <person name="Rasinkangas P."/>
            <person name="Parkhill J."/>
            <person name="Rea M.C."/>
            <person name="O'Sullivan O."/>
            <person name="Ritari J."/>
            <person name="Douillard F.P."/>
            <person name="Paul Ross R."/>
            <person name="Yang R."/>
            <person name="Briner A.E."/>
            <person name="Felis G.E."/>
            <person name="de Vos W.M."/>
            <person name="Barrangou R."/>
            <person name="Klaenhammer T.R."/>
            <person name="Caufield P.W."/>
            <person name="Cui Y."/>
            <person name="Zhang H."/>
            <person name="O'Toole P.W."/>
        </authorList>
    </citation>
    <scope>NUCLEOTIDE SEQUENCE [LARGE SCALE GENOMIC DNA]</scope>
    <source>
        <strain evidence="4 5">DSM 15833</strain>
    </source>
</reference>
<dbReference type="Proteomes" id="UP000051048">
    <property type="component" value="Unassembled WGS sequence"/>
</dbReference>
<protein>
    <submittedName>
        <fullName evidence="4">Cell division protein</fullName>
    </submittedName>
</protein>
<evidence type="ECO:0000259" key="3">
    <source>
        <dbReference type="SMART" id="SM00363"/>
    </source>
</evidence>
<dbReference type="Pfam" id="PF17774">
    <property type="entry name" value="YlmH_RBD"/>
    <property type="match status" value="1"/>
</dbReference>
<dbReference type="GO" id="GO:0051301">
    <property type="term" value="P:cell division"/>
    <property type="evidence" value="ECO:0007669"/>
    <property type="project" value="UniProtKB-KW"/>
</dbReference>
<evidence type="ECO:0000313" key="5">
    <source>
        <dbReference type="Proteomes" id="UP000051048"/>
    </source>
</evidence>
<dbReference type="Gene3D" id="3.30.70.330">
    <property type="match status" value="1"/>
</dbReference>
<keyword evidence="2" id="KW-0175">Coiled coil</keyword>
<dbReference type="InterPro" id="IPR036986">
    <property type="entry name" value="S4_RNA-bd_sf"/>
</dbReference>
<dbReference type="STRING" id="1423740.FC36_GL000638"/>
<dbReference type="Pfam" id="PF21278">
    <property type="entry name" value="YlmH_1st"/>
    <property type="match status" value="1"/>
</dbReference>
<dbReference type="OrthoDB" id="9812787at2"/>
<dbReference type="InterPro" id="IPR048443">
    <property type="entry name" value="RqcP2_N"/>
</dbReference>
<dbReference type="Gene3D" id="3.30.1370.160">
    <property type="match status" value="1"/>
</dbReference>
<evidence type="ECO:0000256" key="1">
    <source>
        <dbReference type="PROSITE-ProRule" id="PRU00182"/>
    </source>
</evidence>
<keyword evidence="4" id="KW-0132">Cell division</keyword>
<evidence type="ECO:0000313" key="4">
    <source>
        <dbReference type="EMBL" id="KRL85268.1"/>
    </source>
</evidence>
<dbReference type="GO" id="GO:0003723">
    <property type="term" value="F:RNA binding"/>
    <property type="evidence" value="ECO:0007669"/>
    <property type="project" value="UniProtKB-KW"/>
</dbReference>
<comment type="caution">
    <text evidence="4">The sequence shown here is derived from an EMBL/GenBank/DDBJ whole genome shotgun (WGS) entry which is preliminary data.</text>
</comment>
<dbReference type="Pfam" id="PF01479">
    <property type="entry name" value="S4"/>
    <property type="match status" value="1"/>
</dbReference>
<keyword evidence="4" id="KW-0131">Cell cycle</keyword>
<proteinExistence type="predicted"/>
<feature type="coiled-coil region" evidence="2">
    <location>
        <begin position="10"/>
        <end position="37"/>
    </location>
</feature>
<gene>
    <name evidence="4" type="ORF">FC36_GL000638</name>
</gene>
<dbReference type="CDD" id="cd00165">
    <property type="entry name" value="S4"/>
    <property type="match status" value="1"/>
</dbReference>
<accession>A0A0R1TYE5</accession>
<dbReference type="AlphaFoldDB" id="A0A0R1TYE5"/>
<keyword evidence="1" id="KW-0694">RNA-binding</keyword>
<dbReference type="SUPFAM" id="SSF55174">
    <property type="entry name" value="Alpha-L RNA-binding motif"/>
    <property type="match status" value="1"/>
</dbReference>
<organism evidence="4 5">
    <name type="scientific">Ligilactobacillus equi DSM 15833 = JCM 10991</name>
    <dbReference type="NCBI Taxonomy" id="1423740"/>
    <lineage>
        <taxon>Bacteria</taxon>
        <taxon>Bacillati</taxon>
        <taxon>Bacillota</taxon>
        <taxon>Bacilli</taxon>
        <taxon>Lactobacillales</taxon>
        <taxon>Lactobacillaceae</taxon>
        <taxon>Ligilactobacillus</taxon>
    </lineage>
</organism>
<dbReference type="SMART" id="SM00363">
    <property type="entry name" value="S4"/>
    <property type="match status" value="1"/>
</dbReference>
<dbReference type="InterPro" id="IPR002942">
    <property type="entry name" value="S4_RNA-bd"/>
</dbReference>
<dbReference type="PROSITE" id="PS50889">
    <property type="entry name" value="S4"/>
    <property type="match status" value="1"/>
</dbReference>
<dbReference type="InterPro" id="IPR040591">
    <property type="entry name" value="RqcP2_RBD"/>
</dbReference>
<dbReference type="InterPro" id="IPR012677">
    <property type="entry name" value="Nucleotide-bd_a/b_plait_sf"/>
</dbReference>
<dbReference type="EMBL" id="AZFH01000001">
    <property type="protein sequence ID" value="KRL85268.1"/>
    <property type="molecule type" value="Genomic_DNA"/>
</dbReference>